<evidence type="ECO:0000256" key="2">
    <source>
        <dbReference type="ARBA" id="ARBA00004477"/>
    </source>
</evidence>
<evidence type="ECO:0000256" key="4">
    <source>
        <dbReference type="ARBA" id="ARBA00022448"/>
    </source>
</evidence>
<feature type="compositionally biased region" description="Low complexity" evidence="15">
    <location>
        <begin position="497"/>
        <end position="511"/>
    </location>
</feature>
<feature type="compositionally biased region" description="Polar residues" evidence="15">
    <location>
        <begin position="1805"/>
        <end position="1814"/>
    </location>
</feature>
<feature type="region of interest" description="Disordered" evidence="15">
    <location>
        <begin position="1950"/>
        <end position="1999"/>
    </location>
</feature>
<feature type="compositionally biased region" description="Polar residues" evidence="15">
    <location>
        <begin position="474"/>
        <end position="496"/>
    </location>
</feature>
<keyword evidence="6 16" id="KW-0812">Transmembrane</keyword>
<dbReference type="SMART" id="SM00338">
    <property type="entry name" value="BRLZ"/>
    <property type="match status" value="1"/>
</dbReference>
<feature type="domain" description="C2" evidence="17">
    <location>
        <begin position="930"/>
        <end position="1084"/>
    </location>
</feature>
<keyword evidence="8" id="KW-0677">Repeat</keyword>
<evidence type="ECO:0000256" key="13">
    <source>
        <dbReference type="ARBA" id="ARBA00023121"/>
    </source>
</evidence>
<protein>
    <submittedName>
        <fullName evidence="19">CLUMA_CG012486, isoform A</fullName>
    </submittedName>
</protein>
<keyword evidence="10" id="KW-0106">Calcium</keyword>
<comment type="similarity">
    <text evidence="3">Belongs to the extended synaptotagmin family.</text>
</comment>
<evidence type="ECO:0000256" key="9">
    <source>
        <dbReference type="ARBA" id="ARBA00022824"/>
    </source>
</evidence>
<reference evidence="19 20" key="1">
    <citation type="submission" date="2015-04" db="EMBL/GenBank/DDBJ databases">
        <authorList>
            <person name="Syromyatnikov M.Y."/>
            <person name="Popov V.N."/>
        </authorList>
    </citation>
    <scope>NUCLEOTIDE SEQUENCE [LARGE SCALE GENOMIC DNA]</scope>
</reference>
<organism evidence="19 20">
    <name type="scientific">Clunio marinus</name>
    <dbReference type="NCBI Taxonomy" id="568069"/>
    <lineage>
        <taxon>Eukaryota</taxon>
        <taxon>Metazoa</taxon>
        <taxon>Ecdysozoa</taxon>
        <taxon>Arthropoda</taxon>
        <taxon>Hexapoda</taxon>
        <taxon>Insecta</taxon>
        <taxon>Pterygota</taxon>
        <taxon>Neoptera</taxon>
        <taxon>Endopterygota</taxon>
        <taxon>Diptera</taxon>
        <taxon>Nematocera</taxon>
        <taxon>Chironomoidea</taxon>
        <taxon>Chironomidae</taxon>
        <taxon>Clunio</taxon>
    </lineage>
</organism>
<evidence type="ECO:0000313" key="19">
    <source>
        <dbReference type="EMBL" id="CRK99213.1"/>
    </source>
</evidence>
<evidence type="ECO:0000256" key="14">
    <source>
        <dbReference type="ARBA" id="ARBA00023136"/>
    </source>
</evidence>
<evidence type="ECO:0000256" key="7">
    <source>
        <dbReference type="ARBA" id="ARBA00022723"/>
    </source>
</evidence>
<feature type="region of interest" description="Disordered" evidence="15">
    <location>
        <begin position="1767"/>
        <end position="1836"/>
    </location>
</feature>
<dbReference type="PROSITE" id="PS00036">
    <property type="entry name" value="BZIP_BASIC"/>
    <property type="match status" value="1"/>
</dbReference>
<evidence type="ECO:0000256" key="1">
    <source>
        <dbReference type="ARBA" id="ARBA00004202"/>
    </source>
</evidence>
<keyword evidence="13" id="KW-0446">Lipid-binding</keyword>
<keyword evidence="7" id="KW-0479">Metal-binding</keyword>
<dbReference type="InterPro" id="IPR000008">
    <property type="entry name" value="C2_dom"/>
</dbReference>
<evidence type="ECO:0000313" key="20">
    <source>
        <dbReference type="Proteomes" id="UP000183832"/>
    </source>
</evidence>
<dbReference type="InterPro" id="IPR031468">
    <property type="entry name" value="SMP_LBD"/>
</dbReference>
<keyword evidence="12" id="KW-0445">Lipid transport</keyword>
<gene>
    <name evidence="19" type="primary">putative Protein TAPT1 homolog</name>
    <name evidence="19" type="ORF">CLUMA_CG012486</name>
</gene>
<feature type="compositionally biased region" description="Low complexity" evidence="15">
    <location>
        <begin position="1773"/>
        <end position="1804"/>
    </location>
</feature>
<sequence length="2212" mass="248033">MEFSSTPVKRIRFRGDSFQAENEFLLDNDNTEDFHTFKNGEIPKENEQANFGLLDFLRVELNRGYCLNHDEERYTARREKIYSFMKIPRELEKFLAYGCMQCADSFLYIFTFLPVRYIMALWALLTRPVIRCLRNRRDYQRLLSPAETCDLLKGTLWFVVSFALLYADTNMLYHLIKSQSIIKLYMFYNMLEIGDRLLSAFGQDIIDALFWTATEPKTPHKRHLSVFAHFLFAIIYVLLHSILVMFQATALNVAINSSNKGLLTIMMSNNFVELKGSVFKKFDKNNLFQLTCSDVRERFHLSILLVIVMIQTMREYNWKSEQFFVMLPDCFWVMFTEFIVDWIKHAFITRFNEIPIDVYKEYTISLAYDVTQTRQKHAFSDHSDLVARRMGFIPFPLGVVLVKALYHSLSFTNFGSAVLFLAAYSCLFSCRVLNTICTLGKACDIMQKHEDDKIAEKFSNQTPACSIIKSKNVSNGKVDSSTSPLHRTSLINSPDQSPVISSTTPSPIRIINVQSPSSPSPDDKRLKLDSSLGATALFSNSDVDLEDMGILNSKVIEQTVEDKIQSIDDSLRAGSEPDLANIPVESSLEEDELQPTLNRRRSHKRSEKKDQDEVCLLKDETDDLLSGKELKSNLDSEIAEASANIVTDKMSNSKELSKEKADLNEKVNDGSMFSIIYSTVKKVAIVGVVYFVGYMNWSFAWLLCPLVFSVVREQYRSQHEIRRAVAKASATSSDKEVILARLNDLPAWVFFPDIERCEWLNRILKQVWPNANHYTRSLIKDKIEPNVQKALAGYKLNGFKFDRIILGTIPPRIGGVKVYDKNISRNEVIMDLDLFYAGDCDINFVLGGMRGGIKDFQVHGTLRIVMKPLISQIPLFGGMQIFFLNNPNIDFNLVGVVDLLDMPGLSDLLRKIIVDQIAAFMVLPNKLPIILSEEIEALSLKMPEPEGVLRVHVVEAKNLMKMDIGMLGKGKSDPYAIVTVGAQQFRTQIIDNNVNPKWDYWCEAKIHAESGQTLQCNLYDKDDAKDDEMLGMYAEINETLVQELLITLWDYDGFFPGVQGDDFLGRATVEISTVVRKSEVDTWLTLEQAKHGMVHLRLTWMQLSTDKSDLKAALAETQMLRVTDMSTALLTVFIDSAKNLPHARQQSNPDPYIVLSVGKKTEQTAVQMRTDAPVWEQGYTFLVANPENDTLQMKVVDNKTQNEIGKLSYIIATLLDKKNMEIINQPFQIQKSGPESKLIMTLQLRILKRSEPIPDDEDEEMIGDVVAKEDPSKSPLKKQDSRVSRSTVNDAVIEEPIESSSVSANLSAAPPSPTASKTSDLSTSSFERNPSIKSFDGEAGSLGAINLTVQYSVQRQRLIVIVHKIRNIPLKDPNNIPDPYVKLYLLPGRSKDSKRKTNVIKDNCNPVFDQTFEYLISTAELYSSSLEVTVATQKVIGSPILGMLKIELKDPEIQGVGKNFWWNLLPEFKSTEFFLKFEASSPLFELSPPSSGALSPPTPLASNSNSISDKMDSSINNPLLTTASMPIPTRNVTSNCNMSNNNNRTTNDFSDVIFEFENSKSPLSTISENPKQNNQTPMVINYTDGSTFGFQQNSFSGGSGSNLMWDGVSPMMNTASDTNTMGGLSDKSGPFHMDEDDIFQVDKSDLIQGPTLAELNGDNLYVDLLNIDDILAVDSNQYLQQSNMQNLTQLTAVNFQSLQNAINESSQAEQLSPNQYQNITIPQTPHNTPIPSFQTNGGQLIFYDDPSSNNSSFNVYSPPNTLSISNHLRNAPTSTTTTMTAFSPGSQSHSSTSTSSIALNSSLSPPHSQKSFTTSRVRQSRSGRSSGLVQHNPKYSTLHSLLMKKDPTSAEKSMMGKIQHAVASSPSQLVTHTSAVSPSGLPTRRLNMQGGGFVSRLSSSAPTHLGLEQIWQRREPRPHLLSTGSLAEGHGSTSSLSGEILSPENIDFSQDEAYSDDDDSDHYEDFSSDSDGDDNKDQLRSMSSNDSNNNQKSSNFSSSKKNARFFWQYNVQAKGPKGQRLVIKTQAEDPHHLNEVTDPVFSPNCSVRGIKSIQIKHSGKARKGDGNDLTPNPKKLNAIGKELDKLGRVINDMTPVSELPFNVRPKTRKEKNKLASRACRLKKKAQHEANKIKLFGLEKEHKSLLNGIHQMKQLLALKCSSSHDTQEEINQRMEQVVVESTTVKIAENSTEYVNRVLDRMKAGNPTGGLEEY</sequence>
<feature type="region of interest" description="Disordered" evidence="15">
    <location>
        <begin position="474"/>
        <end position="527"/>
    </location>
</feature>
<dbReference type="PROSITE" id="PS50004">
    <property type="entry name" value="C2"/>
    <property type="match status" value="3"/>
</dbReference>
<feature type="compositionally biased region" description="Low complexity" evidence="15">
    <location>
        <begin position="1815"/>
        <end position="1830"/>
    </location>
</feature>
<feature type="transmembrane region" description="Helical" evidence="16">
    <location>
        <begin position="94"/>
        <end position="119"/>
    </location>
</feature>
<dbReference type="GO" id="GO:0005509">
    <property type="term" value="F:calcium ion binding"/>
    <property type="evidence" value="ECO:0007669"/>
    <property type="project" value="TreeGrafter"/>
</dbReference>
<dbReference type="FunFam" id="2.60.40.150:FF:000025">
    <property type="entry name" value="Extended synaptotagmin 2"/>
    <property type="match status" value="1"/>
</dbReference>
<dbReference type="GO" id="GO:0061817">
    <property type="term" value="P:endoplasmic reticulum-plasma membrane tethering"/>
    <property type="evidence" value="ECO:0007669"/>
    <property type="project" value="InterPro"/>
</dbReference>
<dbReference type="InterPro" id="IPR051634">
    <property type="entry name" value="Extended_Synaptotagmin"/>
</dbReference>
<feature type="domain" description="SMP-LTD" evidence="18">
    <location>
        <begin position="753"/>
        <end position="932"/>
    </location>
</feature>
<feature type="region of interest" description="Disordered" evidence="15">
    <location>
        <begin position="1861"/>
        <end position="1899"/>
    </location>
</feature>
<dbReference type="InterPro" id="IPR035892">
    <property type="entry name" value="C2_domain_sf"/>
</dbReference>
<dbReference type="InterPro" id="IPR004827">
    <property type="entry name" value="bZIP"/>
</dbReference>
<evidence type="ECO:0000256" key="5">
    <source>
        <dbReference type="ARBA" id="ARBA00022475"/>
    </source>
</evidence>
<feature type="transmembrane region" description="Helical" evidence="16">
    <location>
        <begin position="156"/>
        <end position="176"/>
    </location>
</feature>
<dbReference type="CDD" id="cd14809">
    <property type="entry name" value="bZIP_AUREO-like"/>
    <property type="match status" value="1"/>
</dbReference>
<feature type="compositionally biased region" description="Basic and acidic residues" evidence="15">
    <location>
        <begin position="1266"/>
        <end position="1283"/>
    </location>
</feature>
<evidence type="ECO:0000256" key="6">
    <source>
        <dbReference type="ARBA" id="ARBA00022692"/>
    </source>
</evidence>
<dbReference type="Gene3D" id="2.60.40.150">
    <property type="entry name" value="C2 domain"/>
    <property type="match status" value="4"/>
</dbReference>
<feature type="compositionally biased region" description="Polar residues" evidence="15">
    <location>
        <begin position="1862"/>
        <end position="1877"/>
    </location>
</feature>
<evidence type="ECO:0000256" key="15">
    <source>
        <dbReference type="SAM" id="MobiDB-lite"/>
    </source>
</evidence>
<feature type="region of interest" description="Disordered" evidence="15">
    <location>
        <begin position="1254"/>
        <end position="1329"/>
    </location>
</feature>
<evidence type="ECO:0000256" key="16">
    <source>
        <dbReference type="SAM" id="Phobius"/>
    </source>
</evidence>
<evidence type="ECO:0000256" key="10">
    <source>
        <dbReference type="ARBA" id="ARBA00022837"/>
    </source>
</evidence>
<dbReference type="InterPro" id="IPR037752">
    <property type="entry name" value="C2C_KIAA1228"/>
</dbReference>
<accession>A0A1J1IG34</accession>
<keyword evidence="9" id="KW-0256">Endoplasmic reticulum</keyword>
<dbReference type="SMART" id="SM00239">
    <property type="entry name" value="C2"/>
    <property type="match status" value="3"/>
</dbReference>
<evidence type="ECO:0000256" key="3">
    <source>
        <dbReference type="ARBA" id="ARBA00005867"/>
    </source>
</evidence>
<dbReference type="CDD" id="cd04030">
    <property type="entry name" value="C2C_KIAA1228"/>
    <property type="match status" value="1"/>
</dbReference>
<dbReference type="CDD" id="cd21670">
    <property type="entry name" value="SMP_ESyt"/>
    <property type="match status" value="1"/>
</dbReference>
<evidence type="ECO:0000256" key="11">
    <source>
        <dbReference type="ARBA" id="ARBA00022989"/>
    </source>
</evidence>
<dbReference type="STRING" id="568069.A0A1J1IG34"/>
<dbReference type="InterPro" id="IPR008010">
    <property type="entry name" value="Tatp1"/>
</dbReference>
<dbReference type="GO" id="GO:0005789">
    <property type="term" value="C:endoplasmic reticulum membrane"/>
    <property type="evidence" value="ECO:0007669"/>
    <property type="project" value="UniProtKB-SubCell"/>
</dbReference>
<proteinExistence type="inferred from homology"/>
<dbReference type="PROSITE" id="PS51847">
    <property type="entry name" value="SMP"/>
    <property type="match status" value="1"/>
</dbReference>
<dbReference type="OrthoDB" id="1029639at2759"/>
<dbReference type="GO" id="GO:0005886">
    <property type="term" value="C:plasma membrane"/>
    <property type="evidence" value="ECO:0007669"/>
    <property type="project" value="UniProtKB-SubCell"/>
</dbReference>
<dbReference type="Proteomes" id="UP000183832">
    <property type="component" value="Unassembled WGS sequence"/>
</dbReference>
<feature type="region of interest" description="Disordered" evidence="15">
    <location>
        <begin position="570"/>
        <end position="612"/>
    </location>
</feature>
<keyword evidence="20" id="KW-1185">Reference proteome</keyword>
<feature type="compositionally biased region" description="Acidic residues" evidence="15">
    <location>
        <begin position="1950"/>
        <end position="1972"/>
    </location>
</feature>
<dbReference type="CDD" id="cd08391">
    <property type="entry name" value="C2A_C2C_Synaptotagmin_like"/>
    <property type="match status" value="1"/>
</dbReference>
<dbReference type="FunFam" id="2.60.40.150:FF:000158">
    <property type="entry name" value="extended synaptotagmin-2 isoform X4"/>
    <property type="match status" value="1"/>
</dbReference>
<dbReference type="FunFam" id="2.60.40.150:FF:000093">
    <property type="entry name" value="Extended synaptotagmin 3"/>
    <property type="match status" value="1"/>
</dbReference>
<dbReference type="PANTHER" id="PTHR45761">
    <property type="entry name" value="EXTENDED SYNAPTOTAGMIN-LIKE PROTEIN 2, ISOFORM C"/>
    <property type="match status" value="1"/>
</dbReference>
<keyword evidence="11 16" id="KW-1133">Transmembrane helix</keyword>
<evidence type="ECO:0000259" key="17">
    <source>
        <dbReference type="PROSITE" id="PS50004"/>
    </source>
</evidence>
<dbReference type="InterPro" id="IPR039010">
    <property type="entry name" value="Synaptotagmin_SMP"/>
</dbReference>
<dbReference type="EMBL" id="CVRI01000049">
    <property type="protein sequence ID" value="CRK99213.1"/>
    <property type="molecule type" value="Genomic_DNA"/>
</dbReference>
<feature type="transmembrane region" description="Helical" evidence="16">
    <location>
        <begin position="226"/>
        <end position="246"/>
    </location>
</feature>
<evidence type="ECO:0000259" key="18">
    <source>
        <dbReference type="PROSITE" id="PS51847"/>
    </source>
</evidence>
<dbReference type="GO" id="GO:0005544">
    <property type="term" value="F:calcium-dependent phospholipid binding"/>
    <property type="evidence" value="ECO:0007669"/>
    <property type="project" value="TreeGrafter"/>
</dbReference>
<dbReference type="PANTHER" id="PTHR45761:SF1">
    <property type="entry name" value="EXTENDED SYNAPTOTAGMIN-LIKE PROTEIN 2, ISOFORM C"/>
    <property type="match status" value="1"/>
</dbReference>
<feature type="compositionally biased region" description="Low complexity" evidence="15">
    <location>
        <begin position="1981"/>
        <end position="1999"/>
    </location>
</feature>
<comment type="subcellular location">
    <subcellularLocation>
        <location evidence="1">Cell membrane</location>
        <topology evidence="1">Peripheral membrane protein</topology>
    </subcellularLocation>
    <subcellularLocation>
        <location evidence="2">Endoplasmic reticulum membrane</location>
        <topology evidence="2">Multi-pass membrane protein</topology>
    </subcellularLocation>
</comment>
<dbReference type="Pfam" id="PF17047">
    <property type="entry name" value="SMP_LBD"/>
    <property type="match status" value="1"/>
</dbReference>
<feature type="region of interest" description="Disordered" evidence="15">
    <location>
        <begin position="1488"/>
        <end position="1508"/>
    </location>
</feature>
<dbReference type="GO" id="GO:0006869">
    <property type="term" value="P:lipid transport"/>
    <property type="evidence" value="ECO:0007669"/>
    <property type="project" value="UniProtKB-KW"/>
</dbReference>
<keyword evidence="14 16" id="KW-0472">Membrane</keyword>
<evidence type="ECO:0000256" key="8">
    <source>
        <dbReference type="ARBA" id="ARBA00022737"/>
    </source>
</evidence>
<feature type="domain" description="C2" evidence="17">
    <location>
        <begin position="1106"/>
        <end position="1227"/>
    </location>
</feature>
<keyword evidence="4" id="KW-0813">Transport</keyword>
<dbReference type="Pfam" id="PF00168">
    <property type="entry name" value="C2"/>
    <property type="match status" value="4"/>
</dbReference>
<dbReference type="GO" id="GO:0035091">
    <property type="term" value="F:phosphatidylinositol binding"/>
    <property type="evidence" value="ECO:0007669"/>
    <property type="project" value="TreeGrafter"/>
</dbReference>
<dbReference type="Pfam" id="PF05346">
    <property type="entry name" value="DUF747"/>
    <property type="match status" value="1"/>
</dbReference>
<name>A0A1J1IG34_9DIPT</name>
<dbReference type="CDD" id="cd04050">
    <property type="entry name" value="C2B_Synaptotagmin-like"/>
    <property type="match status" value="1"/>
</dbReference>
<dbReference type="GO" id="GO:0003700">
    <property type="term" value="F:DNA-binding transcription factor activity"/>
    <property type="evidence" value="ECO:0007669"/>
    <property type="project" value="InterPro"/>
</dbReference>
<dbReference type="GO" id="GO:0008429">
    <property type="term" value="F:phosphatidylethanolamine binding"/>
    <property type="evidence" value="ECO:0007669"/>
    <property type="project" value="TreeGrafter"/>
</dbReference>
<dbReference type="InterPro" id="IPR037749">
    <property type="entry name" value="Ext_Synaptotagmin_C2B"/>
</dbReference>
<keyword evidence="5" id="KW-1003">Cell membrane</keyword>
<feature type="compositionally biased region" description="Polar residues" evidence="15">
    <location>
        <begin position="1314"/>
        <end position="1329"/>
    </location>
</feature>
<feature type="domain" description="C2" evidence="17">
    <location>
        <begin position="1341"/>
        <end position="1462"/>
    </location>
</feature>
<feature type="region of interest" description="Disordered" evidence="15">
    <location>
        <begin position="1921"/>
        <end position="1940"/>
    </location>
</feature>
<evidence type="ECO:0000256" key="12">
    <source>
        <dbReference type="ARBA" id="ARBA00023055"/>
    </source>
</evidence>
<dbReference type="GO" id="GO:0031210">
    <property type="term" value="F:phosphatidylcholine binding"/>
    <property type="evidence" value="ECO:0007669"/>
    <property type="project" value="TreeGrafter"/>
</dbReference>
<dbReference type="SUPFAM" id="SSF49562">
    <property type="entry name" value="C2 domain (Calcium/lipid-binding domain, CaLB)"/>
    <property type="match status" value="4"/>
</dbReference>
<dbReference type="InterPro" id="IPR037733">
    <property type="entry name" value="Ext_Synaptotagmin_C2A"/>
</dbReference>